<dbReference type="PANTHER" id="PTHR31694">
    <property type="entry name" value="DESICCATION-LIKE PROTEIN"/>
    <property type="match status" value="1"/>
</dbReference>
<dbReference type="Proteomes" id="UP000187203">
    <property type="component" value="Unassembled WGS sequence"/>
</dbReference>
<protein>
    <recommendedName>
        <fullName evidence="4">Desiccation-related protein PCC13-62-like protein</fullName>
    </recommendedName>
</protein>
<comment type="caution">
    <text evidence="2">The sequence shown here is derived from an EMBL/GenBank/DDBJ whole genome shotgun (WGS) entry which is preliminary data.</text>
</comment>
<feature type="chain" id="PRO_5012797176" description="Desiccation-related protein PCC13-62-like protein" evidence="1">
    <location>
        <begin position="29"/>
        <end position="314"/>
    </location>
</feature>
<feature type="signal peptide" evidence="1">
    <location>
        <begin position="1"/>
        <end position="28"/>
    </location>
</feature>
<dbReference type="OrthoDB" id="10334905at2759"/>
<reference evidence="3" key="1">
    <citation type="submission" date="2013-09" db="EMBL/GenBank/DDBJ databases">
        <title>Corchorus olitorius genome sequencing.</title>
        <authorList>
            <person name="Alam M."/>
            <person name="Haque M.S."/>
            <person name="Islam M.S."/>
            <person name="Emdad E.M."/>
            <person name="Islam M.M."/>
            <person name="Ahmed B."/>
            <person name="Halim A."/>
            <person name="Hossen Q.M.M."/>
            <person name="Hossain M.Z."/>
            <person name="Ahmed R."/>
            <person name="Khan M.M."/>
            <person name="Islam R."/>
            <person name="Rashid M.M."/>
            <person name="Khan S.A."/>
            <person name="Rahman M.S."/>
            <person name="Alam M."/>
            <person name="Yahiya A.S."/>
            <person name="Khan M.S."/>
            <person name="Azam M.S."/>
            <person name="Haque T."/>
            <person name="Lashkar M.Z.H."/>
            <person name="Akhand A.I."/>
            <person name="Morshed G."/>
            <person name="Roy S."/>
            <person name="Uddin K.S."/>
            <person name="Rabeya T."/>
            <person name="Hossain A.S."/>
            <person name="Chowdhury A."/>
            <person name="Snigdha A.R."/>
            <person name="Mortoza M.S."/>
            <person name="Matin S.A."/>
            <person name="Hoque S.M.E."/>
            <person name="Islam M.K."/>
            <person name="Roy D.K."/>
            <person name="Haider R."/>
            <person name="Moosa M.M."/>
            <person name="Elias S.M."/>
            <person name="Hasan A.M."/>
            <person name="Jahan S."/>
            <person name="Shafiuddin M."/>
            <person name="Mahmood N."/>
            <person name="Shommy N.S."/>
        </authorList>
    </citation>
    <scope>NUCLEOTIDE SEQUENCE [LARGE SCALE GENOMIC DNA]</scope>
    <source>
        <strain evidence="3">cv. O-4</strain>
    </source>
</reference>
<evidence type="ECO:0000313" key="2">
    <source>
        <dbReference type="EMBL" id="OMO81902.1"/>
    </source>
</evidence>
<dbReference type="InterPro" id="IPR052965">
    <property type="entry name" value="Pigment-catalase-like"/>
</dbReference>
<organism evidence="2 3">
    <name type="scientific">Corchorus olitorius</name>
    <dbReference type="NCBI Taxonomy" id="93759"/>
    <lineage>
        <taxon>Eukaryota</taxon>
        <taxon>Viridiplantae</taxon>
        <taxon>Streptophyta</taxon>
        <taxon>Embryophyta</taxon>
        <taxon>Tracheophyta</taxon>
        <taxon>Spermatophyta</taxon>
        <taxon>Magnoliopsida</taxon>
        <taxon>eudicotyledons</taxon>
        <taxon>Gunneridae</taxon>
        <taxon>Pentapetalae</taxon>
        <taxon>rosids</taxon>
        <taxon>malvids</taxon>
        <taxon>Malvales</taxon>
        <taxon>Malvaceae</taxon>
        <taxon>Grewioideae</taxon>
        <taxon>Apeibeae</taxon>
        <taxon>Corchorus</taxon>
    </lineage>
</organism>
<accession>A0A1R3IH37</accession>
<dbReference type="AlphaFoldDB" id="A0A1R3IH37"/>
<gene>
    <name evidence="2" type="ORF">COLO4_23383</name>
</gene>
<keyword evidence="3" id="KW-1185">Reference proteome</keyword>
<dbReference type="PANTHER" id="PTHR31694:SF17">
    <property type="entry name" value="DESICCATION-RELATED PROTEIN PCC13-62-LIKE"/>
    <property type="match status" value="1"/>
</dbReference>
<proteinExistence type="predicted"/>
<name>A0A1R3IH37_9ROSI</name>
<keyword evidence="1" id="KW-0732">Signal</keyword>
<evidence type="ECO:0008006" key="4">
    <source>
        <dbReference type="Google" id="ProtNLM"/>
    </source>
</evidence>
<sequence length="314" mass="34210">MASRRSCLYAFLVLFILAFEPTCKLVKATDIPPPLCRRVEGSSPDLLQFGLNLLYMQAEFSLCASDGEGIDIIAPDLVNGGPPSIGCTRANLDDRTRAILAELGFRSVRIIRDMYQTSSLIKEIPMPQIDISEATLRGFVYAALGVRDLTPPYNIYASKINLLTAITLIVSLPRQYIQGISPYIVGDVFQQLASSILSSESASFGLLRGELFRNENETVVPYNFTLETLVESGAQLVNRLAMCGLKDEGLTLRFQFGNATNIIPFNPNVTAESRTAREVLRAVYGTGNATAPGGLLPRGANGRIAEKIVSLKLI</sequence>
<evidence type="ECO:0000313" key="3">
    <source>
        <dbReference type="Proteomes" id="UP000187203"/>
    </source>
</evidence>
<dbReference type="STRING" id="93759.A0A1R3IH37"/>
<evidence type="ECO:0000256" key="1">
    <source>
        <dbReference type="SAM" id="SignalP"/>
    </source>
</evidence>
<dbReference type="EMBL" id="AWUE01018188">
    <property type="protein sequence ID" value="OMO81902.1"/>
    <property type="molecule type" value="Genomic_DNA"/>
</dbReference>